<reference evidence="3 4" key="1">
    <citation type="submission" date="2016-02" db="EMBL/GenBank/DDBJ databases">
        <title>Paenibacillus sp. LPB0068, isolated from Crassostrea gigas.</title>
        <authorList>
            <person name="Shin S.-K."/>
            <person name="Yi H."/>
        </authorList>
    </citation>
    <scope>NUCLEOTIDE SEQUENCE [LARGE SCALE GENOMIC DNA]</scope>
    <source>
        <strain evidence="3 4">LPB0068</strain>
    </source>
</reference>
<name>A0A167AV37_9BACL</name>
<evidence type="ECO:0008006" key="5">
    <source>
        <dbReference type="Google" id="ProtNLM"/>
    </source>
</evidence>
<dbReference type="InterPro" id="IPR044925">
    <property type="entry name" value="His-Me_finger_sf"/>
</dbReference>
<evidence type="ECO:0000313" key="4">
    <source>
        <dbReference type="Proteomes" id="UP000077134"/>
    </source>
</evidence>
<keyword evidence="4" id="KW-1185">Reference proteome</keyword>
<dbReference type="SUPFAM" id="SSF54060">
    <property type="entry name" value="His-Me finger endonucleases"/>
    <property type="match status" value="1"/>
</dbReference>
<gene>
    <name evidence="3" type="ORF">PNBC_19400</name>
</gene>
<dbReference type="Pfam" id="PF14280">
    <property type="entry name" value="DUF4365"/>
    <property type="match status" value="1"/>
</dbReference>
<dbReference type="Pfam" id="PF13392">
    <property type="entry name" value="HNH_3"/>
    <property type="match status" value="1"/>
</dbReference>
<dbReference type="InterPro" id="IPR025375">
    <property type="entry name" value="DUF4365"/>
</dbReference>
<organism evidence="3 4">
    <name type="scientific">Paenibacillus crassostreae</name>
    <dbReference type="NCBI Taxonomy" id="1763538"/>
    <lineage>
        <taxon>Bacteria</taxon>
        <taxon>Bacillati</taxon>
        <taxon>Bacillota</taxon>
        <taxon>Bacilli</taxon>
        <taxon>Bacillales</taxon>
        <taxon>Paenibacillaceae</taxon>
        <taxon>Paenibacillus</taxon>
    </lineage>
</organism>
<dbReference type="KEGG" id="pcx:LPB68_16530"/>
<dbReference type="RefSeq" id="WP_068661080.1">
    <property type="nucleotide sequence ID" value="NZ_CP017770.1"/>
</dbReference>
<evidence type="ECO:0000259" key="1">
    <source>
        <dbReference type="Pfam" id="PF13392"/>
    </source>
</evidence>
<feature type="domain" description="DUF4365" evidence="2">
    <location>
        <begin position="21"/>
        <end position="154"/>
    </location>
</feature>
<comment type="caution">
    <text evidence="3">The sequence shown here is derived from an EMBL/GenBank/DDBJ whole genome shotgun (WGS) entry which is preliminary data.</text>
</comment>
<accession>A0A167AV37</accession>
<evidence type="ECO:0000259" key="2">
    <source>
        <dbReference type="Pfam" id="PF14280"/>
    </source>
</evidence>
<dbReference type="Gene3D" id="3.90.75.20">
    <property type="match status" value="1"/>
</dbReference>
<dbReference type="InterPro" id="IPR003615">
    <property type="entry name" value="HNH_nuc"/>
</dbReference>
<dbReference type="Proteomes" id="UP000077134">
    <property type="component" value="Unassembled WGS sequence"/>
</dbReference>
<dbReference type="AlphaFoldDB" id="A0A167AV37"/>
<proteinExistence type="predicted"/>
<evidence type="ECO:0000313" key="3">
    <source>
        <dbReference type="EMBL" id="OAB71467.1"/>
    </source>
</evidence>
<protein>
    <recommendedName>
        <fullName evidence="5">DUF4365 domain-containing protein</fullName>
    </recommendedName>
</protein>
<feature type="domain" description="HNH nuclease" evidence="1">
    <location>
        <begin position="220"/>
        <end position="253"/>
    </location>
</feature>
<dbReference type="OrthoDB" id="9757917at2"/>
<sequence length="337" mass="39120">MDDWSKNLPKRTKEHVSNDLARNKFRLLFTDPYFIIREETDNDYGVDIHIEALVNEGDSPTNIRAHVQLKSSNKGRNSNGGYSYSVSTSNLHYLLNNPGSIYVFYSVENDIFYYSSVDRVFDYYNSQGDVWKDQKSITIHFDNVLDESELLMIHNNLIEFALMFKELRLKMNSSGLKPGAKFVYGELYFESSDELFQEYQEANNVGYVYSTNAEGKVIFLHNLIWENAHGSIPTGYQVYHINGNTLDNRKNNLDIMKTIEAFPLVEFQWDIEEAQAYNIITLITEGPEAELKDVPPPPITMFHRIISDLRKQGWSVTENEMNQLKETLKSHLEMNFE</sequence>
<dbReference type="EMBL" id="LSFN01000039">
    <property type="protein sequence ID" value="OAB71467.1"/>
    <property type="molecule type" value="Genomic_DNA"/>
</dbReference>